<dbReference type="Proteomes" id="UP000326268">
    <property type="component" value="Unassembled WGS sequence"/>
</dbReference>
<keyword evidence="4" id="KW-0175">Coiled coil</keyword>
<evidence type="ECO:0000256" key="2">
    <source>
        <dbReference type="ARBA" id="ARBA00022737"/>
    </source>
</evidence>
<dbReference type="PRINTS" id="PR00320">
    <property type="entry name" value="GPROTEINBRPT"/>
</dbReference>
<feature type="repeat" description="WD" evidence="3">
    <location>
        <begin position="167"/>
        <end position="208"/>
    </location>
</feature>
<dbReference type="PANTHER" id="PTHR19846">
    <property type="entry name" value="WD40 REPEAT PROTEIN"/>
    <property type="match status" value="1"/>
</dbReference>
<dbReference type="PROSITE" id="PS50294">
    <property type="entry name" value="WD_REPEATS_REGION"/>
    <property type="match status" value="4"/>
</dbReference>
<dbReference type="GeneID" id="43649708"/>
<dbReference type="PANTHER" id="PTHR19846:SF0">
    <property type="entry name" value="PRE-MRNA PROCESSING FACTOR 4"/>
    <property type="match status" value="1"/>
</dbReference>
<dbReference type="PROSITE" id="PS00678">
    <property type="entry name" value="WD_REPEATS_1"/>
    <property type="match status" value="2"/>
</dbReference>
<dbReference type="PROSITE" id="PS50082">
    <property type="entry name" value="WD_REPEATS_2"/>
    <property type="match status" value="6"/>
</dbReference>
<feature type="repeat" description="WD" evidence="3">
    <location>
        <begin position="208"/>
        <end position="249"/>
    </location>
</feature>
<dbReference type="GO" id="GO:0000398">
    <property type="term" value="P:mRNA splicing, via spliceosome"/>
    <property type="evidence" value="ECO:0007669"/>
    <property type="project" value="TreeGrafter"/>
</dbReference>
<dbReference type="GO" id="GO:0046540">
    <property type="term" value="C:U4/U6 x U5 tri-snRNP complex"/>
    <property type="evidence" value="ECO:0007669"/>
    <property type="project" value="TreeGrafter"/>
</dbReference>
<feature type="repeat" description="WD" evidence="3">
    <location>
        <begin position="296"/>
        <end position="334"/>
    </location>
</feature>
<dbReference type="Gene3D" id="2.130.10.10">
    <property type="entry name" value="YVTN repeat-like/Quinoprotein amine dehydrogenase"/>
    <property type="match status" value="2"/>
</dbReference>
<evidence type="ECO:0000313" key="7">
    <source>
        <dbReference type="Proteomes" id="UP000326268"/>
    </source>
</evidence>
<dbReference type="InterPro" id="IPR001680">
    <property type="entry name" value="WD40_rpt"/>
</dbReference>
<keyword evidence="2" id="KW-0677">Repeat</keyword>
<accession>A0A5N7AKM3</accession>
<dbReference type="OrthoDB" id="538223at2759"/>
<sequence length="369" mass="40170">MWLVKSGTDDNVPDPGPEPDCQQKVAVAVQKEKQTCARSLSELKGKHSAAIRSCEKRNQELEDQLREGMTQPKREWKLLSGNLKHDDEARSVAFSPDGKILASGSSDGQVNFWDMENSGSLHQWNDDGAEISSVVFSPDGKQLLAADALEGNVFLFDVQTGRKVEEFTGHTEDVNSVAFSPDGLRFASGSTDNTVRLWDLSTKASHELTGHTDNVLSVAFSSDGKYLASGSKDRTIRIWDGKTGAFVRSITGHSGQVRAVAFPRYGFSNLLASGSNDKLVKLWNVDTGSLERDIPHPDTVVGLSFSPDNRQLASTSYDKHIRLLSLNQGDDIDFYHGAINSNAVAFSPKGTNYVASAFVDGSIKVWTSA</sequence>
<name>A0A5N7AKM3_9EURO</name>
<evidence type="ECO:0000313" key="6">
    <source>
        <dbReference type="EMBL" id="KAE8369260.1"/>
    </source>
</evidence>
<feature type="region of interest" description="Disordered" evidence="5">
    <location>
        <begin position="1"/>
        <end position="21"/>
    </location>
</feature>
<dbReference type="CDD" id="cd00200">
    <property type="entry name" value="WD40"/>
    <property type="match status" value="1"/>
</dbReference>
<feature type="repeat" description="WD" evidence="3">
    <location>
        <begin position="250"/>
        <end position="293"/>
    </location>
</feature>
<organism evidence="6 7">
    <name type="scientific">Aspergillus caelatus</name>
    <dbReference type="NCBI Taxonomy" id="61420"/>
    <lineage>
        <taxon>Eukaryota</taxon>
        <taxon>Fungi</taxon>
        <taxon>Dikarya</taxon>
        <taxon>Ascomycota</taxon>
        <taxon>Pezizomycotina</taxon>
        <taxon>Eurotiomycetes</taxon>
        <taxon>Eurotiomycetidae</taxon>
        <taxon>Eurotiales</taxon>
        <taxon>Aspergillaceae</taxon>
        <taxon>Aspergillus</taxon>
        <taxon>Aspergillus subgen. Circumdati</taxon>
    </lineage>
</organism>
<keyword evidence="1 3" id="KW-0853">WD repeat</keyword>
<feature type="coiled-coil region" evidence="4">
    <location>
        <begin position="44"/>
        <end position="71"/>
    </location>
</feature>
<dbReference type="Pfam" id="PF00400">
    <property type="entry name" value="WD40"/>
    <property type="match status" value="7"/>
</dbReference>
<evidence type="ECO:0000256" key="4">
    <source>
        <dbReference type="SAM" id="Coils"/>
    </source>
</evidence>
<dbReference type="GO" id="GO:0030621">
    <property type="term" value="F:U4 snRNA binding"/>
    <property type="evidence" value="ECO:0007669"/>
    <property type="project" value="TreeGrafter"/>
</dbReference>
<dbReference type="EMBL" id="ML737575">
    <property type="protein sequence ID" value="KAE8369260.1"/>
    <property type="molecule type" value="Genomic_DNA"/>
</dbReference>
<dbReference type="SUPFAM" id="SSF50978">
    <property type="entry name" value="WD40 repeat-like"/>
    <property type="match status" value="1"/>
</dbReference>
<evidence type="ECO:0000256" key="3">
    <source>
        <dbReference type="PROSITE-ProRule" id="PRU00221"/>
    </source>
</evidence>
<dbReference type="AlphaFoldDB" id="A0A5N7AKM3"/>
<dbReference type="GO" id="GO:0017070">
    <property type="term" value="F:U6 snRNA binding"/>
    <property type="evidence" value="ECO:0007669"/>
    <property type="project" value="TreeGrafter"/>
</dbReference>
<feature type="repeat" description="WD" evidence="3">
    <location>
        <begin position="82"/>
        <end position="123"/>
    </location>
</feature>
<dbReference type="InterPro" id="IPR020472">
    <property type="entry name" value="WD40_PAC1"/>
</dbReference>
<evidence type="ECO:0000256" key="5">
    <source>
        <dbReference type="SAM" id="MobiDB-lite"/>
    </source>
</evidence>
<dbReference type="InterPro" id="IPR036322">
    <property type="entry name" value="WD40_repeat_dom_sf"/>
</dbReference>
<dbReference type="InterPro" id="IPR015943">
    <property type="entry name" value="WD40/YVTN_repeat-like_dom_sf"/>
</dbReference>
<dbReference type="RefSeq" id="XP_031932341.1">
    <property type="nucleotide sequence ID" value="XM_032065262.1"/>
</dbReference>
<evidence type="ECO:0000256" key="1">
    <source>
        <dbReference type="ARBA" id="ARBA00022574"/>
    </source>
</evidence>
<feature type="repeat" description="WD" evidence="3">
    <location>
        <begin position="343"/>
        <end position="369"/>
    </location>
</feature>
<dbReference type="InterPro" id="IPR019775">
    <property type="entry name" value="WD40_repeat_CS"/>
</dbReference>
<gene>
    <name evidence="6" type="ORF">BDV27DRAFT_121031</name>
</gene>
<dbReference type="SMART" id="SM00320">
    <property type="entry name" value="WD40"/>
    <property type="match status" value="7"/>
</dbReference>
<protein>
    <submittedName>
        <fullName evidence="6">WD40-repeat-containing domain protein</fullName>
    </submittedName>
</protein>
<reference evidence="6 7" key="1">
    <citation type="submission" date="2019-04" db="EMBL/GenBank/DDBJ databases">
        <title>Friends and foes A comparative genomics studyof 23 Aspergillus species from section Flavi.</title>
        <authorList>
            <consortium name="DOE Joint Genome Institute"/>
            <person name="Kjaerbolling I."/>
            <person name="Vesth T."/>
            <person name="Frisvad J.C."/>
            <person name="Nybo J.L."/>
            <person name="Theobald S."/>
            <person name="Kildgaard S."/>
            <person name="Isbrandt T."/>
            <person name="Kuo A."/>
            <person name="Sato A."/>
            <person name="Lyhne E.K."/>
            <person name="Kogle M.E."/>
            <person name="Wiebenga A."/>
            <person name="Kun R.S."/>
            <person name="Lubbers R.J."/>
            <person name="Makela M.R."/>
            <person name="Barry K."/>
            <person name="Chovatia M."/>
            <person name="Clum A."/>
            <person name="Daum C."/>
            <person name="Haridas S."/>
            <person name="He G."/>
            <person name="LaButti K."/>
            <person name="Lipzen A."/>
            <person name="Mondo S."/>
            <person name="Riley R."/>
            <person name="Salamov A."/>
            <person name="Simmons B.A."/>
            <person name="Magnuson J.K."/>
            <person name="Henrissat B."/>
            <person name="Mortensen U.H."/>
            <person name="Larsen T.O."/>
            <person name="Devries R.P."/>
            <person name="Grigoriev I.V."/>
            <person name="Machida M."/>
            <person name="Baker S.E."/>
            <person name="Andersen M.R."/>
        </authorList>
    </citation>
    <scope>NUCLEOTIDE SEQUENCE [LARGE SCALE GENOMIC DNA]</scope>
    <source>
        <strain evidence="6 7">CBS 763.97</strain>
    </source>
</reference>
<proteinExistence type="predicted"/>
<keyword evidence="7" id="KW-1185">Reference proteome</keyword>